<dbReference type="CDD" id="cd00397">
    <property type="entry name" value="DNA_BRE_C"/>
    <property type="match status" value="1"/>
</dbReference>
<dbReference type="InterPro" id="IPR002104">
    <property type="entry name" value="Integrase_catalytic"/>
</dbReference>
<gene>
    <name evidence="8" type="ORF">TRIP_D300148</name>
</gene>
<evidence type="ECO:0000256" key="5">
    <source>
        <dbReference type="PROSITE-ProRule" id="PRU01248"/>
    </source>
</evidence>
<keyword evidence="2" id="KW-0229">DNA integration</keyword>
<feature type="domain" description="Core-binding (CB)" evidence="7">
    <location>
        <begin position="106"/>
        <end position="192"/>
    </location>
</feature>
<name>A0A653ABA9_9BACT</name>
<accession>A0A653ABA9</accession>
<dbReference type="PANTHER" id="PTHR30349">
    <property type="entry name" value="PHAGE INTEGRASE-RELATED"/>
    <property type="match status" value="1"/>
</dbReference>
<evidence type="ECO:0000256" key="4">
    <source>
        <dbReference type="ARBA" id="ARBA00023172"/>
    </source>
</evidence>
<reference evidence="8" key="1">
    <citation type="submission" date="2018-07" db="EMBL/GenBank/DDBJ databases">
        <authorList>
            <consortium name="Genoscope - CEA"/>
            <person name="William W."/>
        </authorList>
    </citation>
    <scope>NUCLEOTIDE SEQUENCE</scope>
    <source>
        <strain evidence="8">IK1</strain>
    </source>
</reference>
<dbReference type="Gene3D" id="1.10.443.10">
    <property type="entry name" value="Intergrase catalytic core"/>
    <property type="match status" value="1"/>
</dbReference>
<dbReference type="EMBL" id="UPXZ01000024">
    <property type="protein sequence ID" value="VBB45253.1"/>
    <property type="molecule type" value="Genomic_DNA"/>
</dbReference>
<proteinExistence type="inferred from homology"/>
<evidence type="ECO:0000256" key="1">
    <source>
        <dbReference type="ARBA" id="ARBA00008857"/>
    </source>
</evidence>
<comment type="similarity">
    <text evidence="1">Belongs to the 'phage' integrase family.</text>
</comment>
<dbReference type="AlphaFoldDB" id="A0A653ABA9"/>
<keyword evidence="3 5" id="KW-0238">DNA-binding</keyword>
<dbReference type="PANTHER" id="PTHR30349:SF64">
    <property type="entry name" value="PROPHAGE INTEGRASE INTD-RELATED"/>
    <property type="match status" value="1"/>
</dbReference>
<dbReference type="GO" id="GO:0015074">
    <property type="term" value="P:DNA integration"/>
    <property type="evidence" value="ECO:0007669"/>
    <property type="project" value="UniProtKB-KW"/>
</dbReference>
<sequence length="399" mass="47084">MGRKQTLIVYPHLNDCGGDPAGTWYVEYKYRIPNNPNIIKERIYKGLQKGTLQERYDIANKIISEKREWLESGKYLTGAGKTRVYMDELMYNNTARLYGKIKSELPTVRQNISEYLTFIKSLKTSVTYSNIQTKLRTFTAWLETHNLNIDVKNITRKNIIDFLTYLSNEMKLSRQTIKDYKQAIYNYFEYEIEKEIITINPVNRIPSLGQIVDKSAVPFTLEERKKMKEAIKSIDPQLWLACEIQYYCALRPGVELRLMKIKWIDFEKMQIRVPNEQAKNNQTEIVDIPDQLMTELIPLKNYGGNLFVFGNNKEPGLIPYGKNTLRNRFNRFRDDLGISKDKVFYSWKHTGAIQLIENGLQPYVLQEHLRHKNFDTTEKYLKKRIKNKEKRVSKFVTEI</sequence>
<evidence type="ECO:0000256" key="3">
    <source>
        <dbReference type="ARBA" id="ARBA00023125"/>
    </source>
</evidence>
<dbReference type="GO" id="GO:0003677">
    <property type="term" value="F:DNA binding"/>
    <property type="evidence" value="ECO:0007669"/>
    <property type="project" value="UniProtKB-UniRule"/>
</dbReference>
<feature type="domain" description="Tyr recombinase" evidence="6">
    <location>
        <begin position="214"/>
        <end position="393"/>
    </location>
</feature>
<dbReference type="GO" id="GO:0006310">
    <property type="term" value="P:DNA recombination"/>
    <property type="evidence" value="ECO:0007669"/>
    <property type="project" value="UniProtKB-KW"/>
</dbReference>
<dbReference type="PROSITE" id="PS51900">
    <property type="entry name" value="CB"/>
    <property type="match status" value="1"/>
</dbReference>
<evidence type="ECO:0000259" key="6">
    <source>
        <dbReference type="PROSITE" id="PS51898"/>
    </source>
</evidence>
<evidence type="ECO:0000256" key="2">
    <source>
        <dbReference type="ARBA" id="ARBA00022908"/>
    </source>
</evidence>
<evidence type="ECO:0000259" key="7">
    <source>
        <dbReference type="PROSITE" id="PS51900"/>
    </source>
</evidence>
<dbReference type="InterPro" id="IPR025269">
    <property type="entry name" value="SAM-like_dom"/>
</dbReference>
<keyword evidence="4" id="KW-0233">DNA recombination</keyword>
<dbReference type="Pfam" id="PF00589">
    <property type="entry name" value="Phage_integrase"/>
    <property type="match status" value="1"/>
</dbReference>
<dbReference type="InterPro" id="IPR010998">
    <property type="entry name" value="Integrase_recombinase_N"/>
</dbReference>
<protein>
    <submittedName>
        <fullName evidence="8">Putative Site-specific recombinase XerD</fullName>
    </submittedName>
</protein>
<dbReference type="InterPro" id="IPR013762">
    <property type="entry name" value="Integrase-like_cat_sf"/>
</dbReference>
<organism evidence="8">
    <name type="scientific">uncultured Paludibacter sp</name>
    <dbReference type="NCBI Taxonomy" id="497635"/>
    <lineage>
        <taxon>Bacteria</taxon>
        <taxon>Pseudomonadati</taxon>
        <taxon>Bacteroidota</taxon>
        <taxon>Bacteroidia</taxon>
        <taxon>Bacteroidales</taxon>
        <taxon>Paludibacteraceae</taxon>
        <taxon>Paludibacter</taxon>
        <taxon>environmental samples</taxon>
    </lineage>
</organism>
<dbReference type="PROSITE" id="PS51898">
    <property type="entry name" value="TYR_RECOMBINASE"/>
    <property type="match status" value="1"/>
</dbReference>
<dbReference type="SUPFAM" id="SSF56349">
    <property type="entry name" value="DNA breaking-rejoining enzymes"/>
    <property type="match status" value="1"/>
</dbReference>
<dbReference type="InterPro" id="IPR050090">
    <property type="entry name" value="Tyrosine_recombinase_XerCD"/>
</dbReference>
<dbReference type="InterPro" id="IPR044068">
    <property type="entry name" value="CB"/>
</dbReference>
<evidence type="ECO:0000313" key="8">
    <source>
        <dbReference type="EMBL" id="VBB45253.1"/>
    </source>
</evidence>
<dbReference type="InterPro" id="IPR011010">
    <property type="entry name" value="DNA_brk_join_enz"/>
</dbReference>
<dbReference type="Gene3D" id="1.10.150.130">
    <property type="match status" value="1"/>
</dbReference>
<dbReference type="Pfam" id="PF13102">
    <property type="entry name" value="Phage_int_SAM_5"/>
    <property type="match status" value="1"/>
</dbReference>